<dbReference type="PANTHER" id="PTHR42759">
    <property type="entry name" value="MOXR FAMILY PROTEIN"/>
    <property type="match status" value="1"/>
</dbReference>
<dbReference type="InterPro" id="IPR027417">
    <property type="entry name" value="P-loop_NTPase"/>
</dbReference>
<accession>A0A6J7WN45</accession>
<sequence length="441" mass="47588">MYAVLIQSGSNRQTVVVAHNGEALAYTRHAGKRGLGGAWALGLPVGYEAEERVLGEPVALGLTGNNVADIEAGVIPASLLQNIQRKATSVNVTQAKAEETIARIVNEAVANPADLAKYLPTRAPIQASPVITIVPTAPASQPVAPVAPASQPVDAPVYSGTTPEIHPALYTPSREKTSGYIEREIVPGIFETQFFRVARDCGKSVGIWGHAGTGKSSSAEHLASVWGVPLVTIECTPQTDASDIQGQWIPSGDGKSLAWRWSSLAEAILNSPDGAVILINEANRMGAKANSYFLRILAERQLQVNLYDNRVLDIPSNIVFIFDANPGYEGTVTMDKALVDRFISVTYTYDRKVESQIIRSNALLDLAFGYRARHDAREVKTLFTTRMLRDFVQLASHGEGGLLLAEAILLDKFQNAVDYEAVKTALEIYRPTIARELGVTA</sequence>
<dbReference type="InterPro" id="IPR050764">
    <property type="entry name" value="CbbQ/NirQ/NorQ/GpvN"/>
</dbReference>
<organism evidence="2">
    <name type="scientific">uncultured Caudovirales phage</name>
    <dbReference type="NCBI Taxonomy" id="2100421"/>
    <lineage>
        <taxon>Viruses</taxon>
        <taxon>Duplodnaviria</taxon>
        <taxon>Heunggongvirae</taxon>
        <taxon>Uroviricota</taxon>
        <taxon>Caudoviricetes</taxon>
        <taxon>Peduoviridae</taxon>
        <taxon>Maltschvirus</taxon>
        <taxon>Maltschvirus maltsch</taxon>
    </lineage>
</organism>
<dbReference type="PANTHER" id="PTHR42759:SF1">
    <property type="entry name" value="MAGNESIUM-CHELATASE SUBUNIT CHLD"/>
    <property type="match status" value="1"/>
</dbReference>
<reference evidence="2" key="1">
    <citation type="submission" date="2020-05" db="EMBL/GenBank/DDBJ databases">
        <authorList>
            <person name="Chiriac C."/>
            <person name="Salcher M."/>
            <person name="Ghai R."/>
            <person name="Kavagutti S V."/>
        </authorList>
    </citation>
    <scope>NUCLEOTIDE SEQUENCE</scope>
</reference>
<name>A0A6J7WN45_9CAUD</name>
<dbReference type="Pfam" id="PF07728">
    <property type="entry name" value="AAA_5"/>
    <property type="match status" value="1"/>
</dbReference>
<gene>
    <name evidence="2" type="ORF">UFOVP221_38</name>
</gene>
<protein>
    <submittedName>
        <fullName evidence="2">AAA domain containing protein</fullName>
    </submittedName>
</protein>
<dbReference type="SUPFAM" id="SSF52540">
    <property type="entry name" value="P-loop containing nucleoside triphosphate hydrolases"/>
    <property type="match status" value="1"/>
</dbReference>
<proteinExistence type="predicted"/>
<dbReference type="Gene3D" id="3.40.50.300">
    <property type="entry name" value="P-loop containing nucleotide triphosphate hydrolases"/>
    <property type="match status" value="1"/>
</dbReference>
<dbReference type="EMBL" id="LR798267">
    <property type="protein sequence ID" value="CAB5219197.1"/>
    <property type="molecule type" value="Genomic_DNA"/>
</dbReference>
<feature type="domain" description="ATPase dynein-related AAA" evidence="1">
    <location>
        <begin position="207"/>
        <end position="342"/>
    </location>
</feature>
<dbReference type="GO" id="GO:0005524">
    <property type="term" value="F:ATP binding"/>
    <property type="evidence" value="ECO:0007669"/>
    <property type="project" value="InterPro"/>
</dbReference>
<dbReference type="GO" id="GO:0016887">
    <property type="term" value="F:ATP hydrolysis activity"/>
    <property type="evidence" value="ECO:0007669"/>
    <property type="project" value="InterPro"/>
</dbReference>
<evidence type="ECO:0000259" key="1">
    <source>
        <dbReference type="Pfam" id="PF07728"/>
    </source>
</evidence>
<dbReference type="InterPro" id="IPR011704">
    <property type="entry name" value="ATPase_dyneun-rel_AAA"/>
</dbReference>
<evidence type="ECO:0000313" key="2">
    <source>
        <dbReference type="EMBL" id="CAB5219197.1"/>
    </source>
</evidence>